<evidence type="ECO:0000313" key="2">
    <source>
        <dbReference type="Proteomes" id="UP000799436"/>
    </source>
</evidence>
<evidence type="ECO:0000313" key="1">
    <source>
        <dbReference type="EMBL" id="KAF2767884.1"/>
    </source>
</evidence>
<keyword evidence="2" id="KW-1185">Reference proteome</keyword>
<dbReference type="Proteomes" id="UP000799436">
    <property type="component" value="Unassembled WGS sequence"/>
</dbReference>
<sequence>MYGRKWEAQSRRPYLDSGADSRDALRAKSALSSRSFVRHHLLPWRFRCLEYIDCLKTLGIFDVNLVQACSSVSNLYQEFGRHAHPLVIRPACLEPNCGFEEHHGAFYYEAVRWAREAWKWHCKCSSDNHTDVVLLQKRSNRLEGLRAACPFSPVQVVVSFCKGESKTSNLGS</sequence>
<organism evidence="1 2">
    <name type="scientific">Teratosphaeria nubilosa</name>
    <dbReference type="NCBI Taxonomy" id="161662"/>
    <lineage>
        <taxon>Eukaryota</taxon>
        <taxon>Fungi</taxon>
        <taxon>Dikarya</taxon>
        <taxon>Ascomycota</taxon>
        <taxon>Pezizomycotina</taxon>
        <taxon>Dothideomycetes</taxon>
        <taxon>Dothideomycetidae</taxon>
        <taxon>Mycosphaerellales</taxon>
        <taxon>Teratosphaeriaceae</taxon>
        <taxon>Teratosphaeria</taxon>
    </lineage>
</organism>
<dbReference type="EMBL" id="ML995850">
    <property type="protein sequence ID" value="KAF2767884.1"/>
    <property type="molecule type" value="Genomic_DNA"/>
</dbReference>
<reference evidence="1" key="1">
    <citation type="journal article" date="2020" name="Stud. Mycol.">
        <title>101 Dothideomycetes genomes: a test case for predicting lifestyles and emergence of pathogens.</title>
        <authorList>
            <person name="Haridas S."/>
            <person name="Albert R."/>
            <person name="Binder M."/>
            <person name="Bloem J."/>
            <person name="Labutti K."/>
            <person name="Salamov A."/>
            <person name="Andreopoulos B."/>
            <person name="Baker S."/>
            <person name="Barry K."/>
            <person name="Bills G."/>
            <person name="Bluhm B."/>
            <person name="Cannon C."/>
            <person name="Castanera R."/>
            <person name="Culley D."/>
            <person name="Daum C."/>
            <person name="Ezra D."/>
            <person name="Gonzalez J."/>
            <person name="Henrissat B."/>
            <person name="Kuo A."/>
            <person name="Liang C."/>
            <person name="Lipzen A."/>
            <person name="Lutzoni F."/>
            <person name="Magnuson J."/>
            <person name="Mondo S."/>
            <person name="Nolan M."/>
            <person name="Ohm R."/>
            <person name="Pangilinan J."/>
            <person name="Park H.-J."/>
            <person name="Ramirez L."/>
            <person name="Alfaro M."/>
            <person name="Sun H."/>
            <person name="Tritt A."/>
            <person name="Yoshinaga Y."/>
            <person name="Zwiers L.-H."/>
            <person name="Turgeon B."/>
            <person name="Goodwin S."/>
            <person name="Spatafora J."/>
            <person name="Crous P."/>
            <person name="Grigoriev I."/>
        </authorList>
    </citation>
    <scope>NUCLEOTIDE SEQUENCE</scope>
    <source>
        <strain evidence="1">CBS 116005</strain>
    </source>
</reference>
<gene>
    <name evidence="1" type="ORF">EJ03DRAFT_139128</name>
</gene>
<name>A0A6G1L6L5_9PEZI</name>
<dbReference type="AlphaFoldDB" id="A0A6G1L6L5"/>
<accession>A0A6G1L6L5</accession>
<protein>
    <submittedName>
        <fullName evidence="1">Uncharacterized protein</fullName>
    </submittedName>
</protein>
<proteinExistence type="predicted"/>